<feature type="region of interest" description="Disordered" evidence="1">
    <location>
        <begin position="1"/>
        <end position="59"/>
    </location>
</feature>
<dbReference type="AlphaFoldDB" id="A0AAD7WCU7"/>
<feature type="compositionally biased region" description="Basic and acidic residues" evidence="1">
    <location>
        <begin position="39"/>
        <end position="56"/>
    </location>
</feature>
<evidence type="ECO:0000256" key="1">
    <source>
        <dbReference type="SAM" id="MobiDB-lite"/>
    </source>
</evidence>
<accession>A0AAD7WCU7</accession>
<protein>
    <submittedName>
        <fullName evidence="2">Uncharacterized protein</fullName>
    </submittedName>
</protein>
<gene>
    <name evidence="2" type="ORF">AAFF_G00083480</name>
</gene>
<organism evidence="2 3">
    <name type="scientific">Aldrovandia affinis</name>
    <dbReference type="NCBI Taxonomy" id="143900"/>
    <lineage>
        <taxon>Eukaryota</taxon>
        <taxon>Metazoa</taxon>
        <taxon>Chordata</taxon>
        <taxon>Craniata</taxon>
        <taxon>Vertebrata</taxon>
        <taxon>Euteleostomi</taxon>
        <taxon>Actinopterygii</taxon>
        <taxon>Neopterygii</taxon>
        <taxon>Teleostei</taxon>
        <taxon>Notacanthiformes</taxon>
        <taxon>Halosauridae</taxon>
        <taxon>Aldrovandia</taxon>
    </lineage>
</organism>
<comment type="caution">
    <text evidence="2">The sequence shown here is derived from an EMBL/GenBank/DDBJ whole genome shotgun (WGS) entry which is preliminary data.</text>
</comment>
<name>A0AAD7WCU7_9TELE</name>
<dbReference type="Proteomes" id="UP001221898">
    <property type="component" value="Unassembled WGS sequence"/>
</dbReference>
<evidence type="ECO:0000313" key="3">
    <source>
        <dbReference type="Proteomes" id="UP001221898"/>
    </source>
</evidence>
<sequence length="124" mass="13777">MTAPRGQRVRTLRRRQRGAHLSARRAKACAALLPTRAAARGEGDRDRARDRPENTERSQNVAETFLLRRRGIAGRQRHGRAISYGNQGPPCANAFPAAQSFVSLFALPEEPTPSLTFTSLFNHQ</sequence>
<dbReference type="EMBL" id="JAINUG010000150">
    <property type="protein sequence ID" value="KAJ8392038.1"/>
    <property type="molecule type" value="Genomic_DNA"/>
</dbReference>
<reference evidence="2" key="1">
    <citation type="journal article" date="2023" name="Science">
        <title>Genome structures resolve the early diversification of teleost fishes.</title>
        <authorList>
            <person name="Parey E."/>
            <person name="Louis A."/>
            <person name="Montfort J."/>
            <person name="Bouchez O."/>
            <person name="Roques C."/>
            <person name="Iampietro C."/>
            <person name="Lluch J."/>
            <person name="Castinel A."/>
            <person name="Donnadieu C."/>
            <person name="Desvignes T."/>
            <person name="Floi Bucao C."/>
            <person name="Jouanno E."/>
            <person name="Wen M."/>
            <person name="Mejri S."/>
            <person name="Dirks R."/>
            <person name="Jansen H."/>
            <person name="Henkel C."/>
            <person name="Chen W.J."/>
            <person name="Zahm M."/>
            <person name="Cabau C."/>
            <person name="Klopp C."/>
            <person name="Thompson A.W."/>
            <person name="Robinson-Rechavi M."/>
            <person name="Braasch I."/>
            <person name="Lecointre G."/>
            <person name="Bobe J."/>
            <person name="Postlethwait J.H."/>
            <person name="Berthelot C."/>
            <person name="Roest Crollius H."/>
            <person name="Guiguen Y."/>
        </authorList>
    </citation>
    <scope>NUCLEOTIDE SEQUENCE</scope>
    <source>
        <strain evidence="2">NC1722</strain>
    </source>
</reference>
<evidence type="ECO:0000313" key="2">
    <source>
        <dbReference type="EMBL" id="KAJ8392038.1"/>
    </source>
</evidence>
<feature type="compositionally biased region" description="Low complexity" evidence="1">
    <location>
        <begin position="28"/>
        <end position="38"/>
    </location>
</feature>
<feature type="compositionally biased region" description="Basic residues" evidence="1">
    <location>
        <begin position="7"/>
        <end position="27"/>
    </location>
</feature>
<proteinExistence type="predicted"/>
<keyword evidence="3" id="KW-1185">Reference proteome</keyword>